<dbReference type="PROSITE" id="PS50835">
    <property type="entry name" value="IG_LIKE"/>
    <property type="match status" value="1"/>
</dbReference>
<protein>
    <recommendedName>
        <fullName evidence="5">Ig-like domain-containing protein</fullName>
    </recommendedName>
</protein>
<evidence type="ECO:0000256" key="1">
    <source>
        <dbReference type="ARBA" id="ARBA00022859"/>
    </source>
</evidence>
<dbReference type="PANTHER" id="PTHR23266">
    <property type="entry name" value="IMMUNOGLOBULIN HEAVY CHAIN"/>
    <property type="match status" value="1"/>
</dbReference>
<evidence type="ECO:0000313" key="6">
    <source>
        <dbReference type="Ensembl" id="ENSTMTP00000015911.1"/>
    </source>
</evidence>
<dbReference type="Pfam" id="PF07686">
    <property type="entry name" value="V-set"/>
    <property type="match status" value="1"/>
</dbReference>
<dbReference type="InParanoid" id="A0A674J281"/>
<keyword evidence="2" id="KW-1064">Adaptive immunity</keyword>
<dbReference type="InterPro" id="IPR036179">
    <property type="entry name" value="Ig-like_dom_sf"/>
</dbReference>
<dbReference type="Proteomes" id="UP000472274">
    <property type="component" value="Unplaced"/>
</dbReference>
<dbReference type="InterPro" id="IPR050199">
    <property type="entry name" value="IgHV"/>
</dbReference>
<keyword evidence="1" id="KW-0391">Immunity</keyword>
<evidence type="ECO:0000259" key="5">
    <source>
        <dbReference type="PROSITE" id="PS50835"/>
    </source>
</evidence>
<sequence length="146" mass="16465">EIKFKITSGQDTTCLTPGDSLRLSCKASGFTFSSHWMSWIRQAPGKGLEWIGEINPTSTTINYAQSFKGRFTISRDNPNNLLYLQLTGLKPEDTARYYCARYTVKRNRFVIIQKPRLRNRPSPGSHAGAAVTHTGLRAQTRDPATW</sequence>
<dbReference type="GO" id="GO:0005576">
    <property type="term" value="C:extracellular region"/>
    <property type="evidence" value="ECO:0007669"/>
    <property type="project" value="UniProtKB-ARBA"/>
</dbReference>
<name>A0A674J281_9SAUR</name>
<keyword evidence="7" id="KW-1185">Reference proteome</keyword>
<reference evidence="6" key="1">
    <citation type="submission" date="2025-08" db="UniProtKB">
        <authorList>
            <consortium name="Ensembl"/>
        </authorList>
    </citation>
    <scope>IDENTIFICATION</scope>
</reference>
<evidence type="ECO:0000256" key="3">
    <source>
        <dbReference type="ARBA" id="ARBA00043265"/>
    </source>
</evidence>
<dbReference type="SMART" id="SM00409">
    <property type="entry name" value="IG"/>
    <property type="match status" value="1"/>
</dbReference>
<keyword evidence="3" id="KW-1280">Immunoglobulin</keyword>
<dbReference type="GO" id="GO:0019814">
    <property type="term" value="C:immunoglobulin complex"/>
    <property type="evidence" value="ECO:0007669"/>
    <property type="project" value="UniProtKB-KW"/>
</dbReference>
<dbReference type="Gene3D" id="2.60.40.10">
    <property type="entry name" value="Immunoglobulins"/>
    <property type="match status" value="1"/>
</dbReference>
<dbReference type="InterPro" id="IPR013783">
    <property type="entry name" value="Ig-like_fold"/>
</dbReference>
<dbReference type="InterPro" id="IPR003599">
    <property type="entry name" value="Ig_sub"/>
</dbReference>
<feature type="domain" description="Ig-like" evidence="5">
    <location>
        <begin position="2"/>
        <end position="99"/>
    </location>
</feature>
<dbReference type="InterPro" id="IPR007110">
    <property type="entry name" value="Ig-like_dom"/>
</dbReference>
<reference evidence="6" key="2">
    <citation type="submission" date="2025-09" db="UniProtKB">
        <authorList>
            <consortium name="Ensembl"/>
        </authorList>
    </citation>
    <scope>IDENTIFICATION</scope>
</reference>
<evidence type="ECO:0000256" key="2">
    <source>
        <dbReference type="ARBA" id="ARBA00023130"/>
    </source>
</evidence>
<feature type="region of interest" description="Disordered" evidence="4">
    <location>
        <begin position="117"/>
        <end position="146"/>
    </location>
</feature>
<evidence type="ECO:0000313" key="7">
    <source>
        <dbReference type="Proteomes" id="UP000472274"/>
    </source>
</evidence>
<dbReference type="Ensembl" id="ENSTMTT00000016475.1">
    <property type="protein sequence ID" value="ENSTMTP00000015911.1"/>
    <property type="gene ID" value="ENSTMTG00000011609.1"/>
</dbReference>
<accession>A0A674J281</accession>
<dbReference type="SUPFAM" id="SSF48726">
    <property type="entry name" value="Immunoglobulin"/>
    <property type="match status" value="1"/>
</dbReference>
<evidence type="ECO:0000256" key="4">
    <source>
        <dbReference type="SAM" id="MobiDB-lite"/>
    </source>
</evidence>
<organism evidence="6 7">
    <name type="scientific">Terrapene triunguis</name>
    <name type="common">Three-toed box turtle</name>
    <dbReference type="NCBI Taxonomy" id="2587831"/>
    <lineage>
        <taxon>Eukaryota</taxon>
        <taxon>Metazoa</taxon>
        <taxon>Chordata</taxon>
        <taxon>Craniata</taxon>
        <taxon>Vertebrata</taxon>
        <taxon>Euteleostomi</taxon>
        <taxon>Archelosauria</taxon>
        <taxon>Testudinata</taxon>
        <taxon>Testudines</taxon>
        <taxon>Cryptodira</taxon>
        <taxon>Durocryptodira</taxon>
        <taxon>Testudinoidea</taxon>
        <taxon>Emydidae</taxon>
        <taxon>Terrapene</taxon>
    </lineage>
</organism>
<proteinExistence type="predicted"/>
<dbReference type="AlphaFoldDB" id="A0A674J281"/>
<dbReference type="FunFam" id="2.60.40.10:FF:001259">
    <property type="entry name" value="Immunoglobulin heavy variable 13-2"/>
    <property type="match status" value="1"/>
</dbReference>
<dbReference type="SMART" id="SM00406">
    <property type="entry name" value="IGv"/>
    <property type="match status" value="1"/>
</dbReference>
<dbReference type="GO" id="GO:0002250">
    <property type="term" value="P:adaptive immune response"/>
    <property type="evidence" value="ECO:0007669"/>
    <property type="project" value="UniProtKB-KW"/>
</dbReference>
<dbReference type="InterPro" id="IPR013106">
    <property type="entry name" value="Ig_V-set"/>
</dbReference>
<dbReference type="GeneTree" id="ENSGT01050000244936"/>